<proteinExistence type="predicted"/>
<gene>
    <name evidence="2" type="ORF">Acr_07g0010040</name>
</gene>
<keyword evidence="3" id="KW-1185">Reference proteome</keyword>
<dbReference type="AlphaFoldDB" id="A0A7J0EYU8"/>
<feature type="region of interest" description="Disordered" evidence="1">
    <location>
        <begin position="74"/>
        <end position="101"/>
    </location>
</feature>
<name>A0A7J0EYU8_9ERIC</name>
<dbReference type="Proteomes" id="UP000585474">
    <property type="component" value="Unassembled WGS sequence"/>
</dbReference>
<evidence type="ECO:0000313" key="3">
    <source>
        <dbReference type="Proteomes" id="UP000585474"/>
    </source>
</evidence>
<organism evidence="2 3">
    <name type="scientific">Actinidia rufa</name>
    <dbReference type="NCBI Taxonomy" id="165716"/>
    <lineage>
        <taxon>Eukaryota</taxon>
        <taxon>Viridiplantae</taxon>
        <taxon>Streptophyta</taxon>
        <taxon>Embryophyta</taxon>
        <taxon>Tracheophyta</taxon>
        <taxon>Spermatophyta</taxon>
        <taxon>Magnoliopsida</taxon>
        <taxon>eudicotyledons</taxon>
        <taxon>Gunneridae</taxon>
        <taxon>Pentapetalae</taxon>
        <taxon>asterids</taxon>
        <taxon>Ericales</taxon>
        <taxon>Actinidiaceae</taxon>
        <taxon>Actinidia</taxon>
    </lineage>
</organism>
<protein>
    <submittedName>
        <fullName evidence="2">Uncharacterized protein</fullName>
    </submittedName>
</protein>
<feature type="region of interest" description="Disordered" evidence="1">
    <location>
        <begin position="276"/>
        <end position="316"/>
    </location>
</feature>
<sequence length="316" mass="34872">MRKVLPRLPDLTLLRLLGGKVRPSVPGLKSDSSSSSSNAWLDPRLLPELRSYAMSKKFSLKKLAHIDGGSKGACAQQRASDVKGKGSISPTEEKKKSPAKAKMLSSKAKIIAEIRASTSANPGAVLGPRTSILKNPVVAKKLIEGVIPPLDKAEANKLELDRAISRLFQGIGEKLASDLERQLADVRIREHQAVDELKNMKEDRATTVVRLEAEVSELKKGEALDEKKAIEEFKSSNDFQGGVEFIASRYFGEGFDFCKRQLGCLHPDLDIQNMGIDADLLEEEEEKEEEEEEKEKGKEGNLTRPQRCSIYPQVHG</sequence>
<evidence type="ECO:0000313" key="2">
    <source>
        <dbReference type="EMBL" id="GFY90807.1"/>
    </source>
</evidence>
<feature type="compositionally biased region" description="Acidic residues" evidence="1">
    <location>
        <begin position="279"/>
        <end position="293"/>
    </location>
</feature>
<comment type="caution">
    <text evidence="2">The sequence shown here is derived from an EMBL/GenBank/DDBJ whole genome shotgun (WGS) entry which is preliminary data.</text>
</comment>
<evidence type="ECO:0000256" key="1">
    <source>
        <dbReference type="SAM" id="MobiDB-lite"/>
    </source>
</evidence>
<dbReference type="EMBL" id="BJWL01000007">
    <property type="protein sequence ID" value="GFY90807.1"/>
    <property type="molecule type" value="Genomic_DNA"/>
</dbReference>
<accession>A0A7J0EYU8</accession>
<reference evidence="2 3" key="1">
    <citation type="submission" date="2019-07" db="EMBL/GenBank/DDBJ databases">
        <title>De Novo Assembly of kiwifruit Actinidia rufa.</title>
        <authorList>
            <person name="Sugita-Konishi S."/>
            <person name="Sato K."/>
            <person name="Mori E."/>
            <person name="Abe Y."/>
            <person name="Kisaki G."/>
            <person name="Hamano K."/>
            <person name="Suezawa K."/>
            <person name="Otani M."/>
            <person name="Fukuda T."/>
            <person name="Manabe T."/>
            <person name="Gomi K."/>
            <person name="Tabuchi M."/>
            <person name="Akimitsu K."/>
            <person name="Kataoka I."/>
        </authorList>
    </citation>
    <scope>NUCLEOTIDE SEQUENCE [LARGE SCALE GENOMIC DNA]</scope>
    <source>
        <strain evidence="3">cv. Fuchu</strain>
    </source>
</reference>